<dbReference type="VEuPathDB" id="VectorBase:ASIC020925"/>
<evidence type="ECO:0000313" key="2">
    <source>
        <dbReference type="EnsemblMetazoa" id="ASIC020925-PA"/>
    </source>
</evidence>
<evidence type="ECO:0000313" key="3">
    <source>
        <dbReference type="Proteomes" id="UP000030765"/>
    </source>
</evidence>
<accession>A0A084WR26</accession>
<dbReference type="EnsemblMetazoa" id="ASIC020925-RA">
    <property type="protein sequence ID" value="ASIC020925-PA"/>
    <property type="gene ID" value="ASIC020925"/>
</dbReference>
<evidence type="ECO:0000313" key="1">
    <source>
        <dbReference type="EMBL" id="KFB52670.1"/>
    </source>
</evidence>
<proteinExistence type="predicted"/>
<dbReference type="EMBL" id="KE525402">
    <property type="protein sequence ID" value="KFB52670.1"/>
    <property type="molecule type" value="Genomic_DNA"/>
</dbReference>
<protein>
    <submittedName>
        <fullName evidence="1 2">Protein PRRC2A isoform X1</fullName>
    </submittedName>
</protein>
<sequence>MLCVAVLVNGCSVQHETRPVRKIEKSPVRQARTFARVVREKLLLDPYGRGGGRQEFFSRFCSVLVKLLAAIAVPVAGPLWNALGRWLVP</sequence>
<dbReference type="STRING" id="74873.A0A084WR26"/>
<name>A0A084WR26_ANOSI</name>
<dbReference type="EMBL" id="ATLV01025901">
    <property type="status" value="NOT_ANNOTATED_CDS"/>
    <property type="molecule type" value="Genomic_DNA"/>
</dbReference>
<reference evidence="2" key="2">
    <citation type="submission" date="2020-05" db="UniProtKB">
        <authorList>
            <consortium name="EnsemblMetazoa"/>
        </authorList>
    </citation>
    <scope>IDENTIFICATION</scope>
</reference>
<dbReference type="AlphaFoldDB" id="A0A084WR26"/>
<dbReference type="Proteomes" id="UP000030765">
    <property type="component" value="Unassembled WGS sequence"/>
</dbReference>
<reference evidence="1 3" key="1">
    <citation type="journal article" date="2014" name="BMC Genomics">
        <title>Genome sequence of Anopheles sinensis provides insight into genetics basis of mosquito competence for malaria parasites.</title>
        <authorList>
            <person name="Zhou D."/>
            <person name="Zhang D."/>
            <person name="Ding G."/>
            <person name="Shi L."/>
            <person name="Hou Q."/>
            <person name="Ye Y."/>
            <person name="Xu Y."/>
            <person name="Zhou H."/>
            <person name="Xiong C."/>
            <person name="Li S."/>
            <person name="Yu J."/>
            <person name="Hong S."/>
            <person name="Yu X."/>
            <person name="Zou P."/>
            <person name="Chen C."/>
            <person name="Chang X."/>
            <person name="Wang W."/>
            <person name="Lv Y."/>
            <person name="Sun Y."/>
            <person name="Ma L."/>
            <person name="Shen B."/>
            <person name="Zhu C."/>
        </authorList>
    </citation>
    <scope>NUCLEOTIDE SEQUENCE [LARGE SCALE GENOMIC DNA]</scope>
</reference>
<keyword evidence="3" id="KW-1185">Reference proteome</keyword>
<gene>
    <name evidence="1" type="ORF">ZHAS_00020925</name>
</gene>
<organism evidence="1">
    <name type="scientific">Anopheles sinensis</name>
    <name type="common">Mosquito</name>
    <dbReference type="NCBI Taxonomy" id="74873"/>
    <lineage>
        <taxon>Eukaryota</taxon>
        <taxon>Metazoa</taxon>
        <taxon>Ecdysozoa</taxon>
        <taxon>Arthropoda</taxon>
        <taxon>Hexapoda</taxon>
        <taxon>Insecta</taxon>
        <taxon>Pterygota</taxon>
        <taxon>Neoptera</taxon>
        <taxon>Endopterygota</taxon>
        <taxon>Diptera</taxon>
        <taxon>Nematocera</taxon>
        <taxon>Culicoidea</taxon>
        <taxon>Culicidae</taxon>
        <taxon>Anophelinae</taxon>
        <taxon>Anopheles</taxon>
    </lineage>
</organism>